<evidence type="ECO:0000259" key="8">
    <source>
        <dbReference type="PROSITE" id="PS50109"/>
    </source>
</evidence>
<dbReference type="RefSeq" id="WP_193690533.1">
    <property type="nucleotide sequence ID" value="NZ_CP063233.1"/>
</dbReference>
<accession>A0A7M2JFZ5</accession>
<dbReference type="PROSITE" id="PS50109">
    <property type="entry name" value="HIS_KIN"/>
    <property type="match status" value="1"/>
</dbReference>
<dbReference type="AlphaFoldDB" id="A0A7M2JFZ5"/>
<dbReference type="InterPro" id="IPR050736">
    <property type="entry name" value="Sensor_HK_Regulatory"/>
</dbReference>
<proteinExistence type="predicted"/>
<dbReference type="InterPro" id="IPR003594">
    <property type="entry name" value="HATPase_dom"/>
</dbReference>
<dbReference type="Pfam" id="PF02518">
    <property type="entry name" value="HATPase_c"/>
    <property type="match status" value="1"/>
</dbReference>
<evidence type="ECO:0000256" key="4">
    <source>
        <dbReference type="ARBA" id="ARBA00022679"/>
    </source>
</evidence>
<keyword evidence="3" id="KW-0597">Phosphoprotein</keyword>
<evidence type="ECO:0000256" key="5">
    <source>
        <dbReference type="ARBA" id="ARBA00022777"/>
    </source>
</evidence>
<dbReference type="SMART" id="SM00387">
    <property type="entry name" value="HATPase_c"/>
    <property type="match status" value="1"/>
</dbReference>
<feature type="domain" description="Histidine kinase" evidence="8">
    <location>
        <begin position="177"/>
        <end position="389"/>
    </location>
</feature>
<dbReference type="InterPro" id="IPR036890">
    <property type="entry name" value="HATPase_C_sf"/>
</dbReference>
<evidence type="ECO:0000256" key="2">
    <source>
        <dbReference type="ARBA" id="ARBA00012438"/>
    </source>
</evidence>
<keyword evidence="4" id="KW-0808">Transferase</keyword>
<keyword evidence="6" id="KW-0902">Two-component regulatory system</keyword>
<dbReference type="SMART" id="SM00388">
    <property type="entry name" value="HisKA"/>
    <property type="match status" value="1"/>
</dbReference>
<evidence type="ECO:0000313" key="10">
    <source>
        <dbReference type="Proteomes" id="UP000593833"/>
    </source>
</evidence>
<gene>
    <name evidence="9" type="ORF">IM720_13785</name>
</gene>
<dbReference type="PRINTS" id="PR00344">
    <property type="entry name" value="BCTRLSENSOR"/>
</dbReference>
<comment type="catalytic activity">
    <reaction evidence="1">
        <text>ATP + protein L-histidine = ADP + protein N-phospho-L-histidine.</text>
        <dbReference type="EC" id="2.7.13.3"/>
    </reaction>
</comment>
<dbReference type="Gene3D" id="1.10.287.130">
    <property type="match status" value="1"/>
</dbReference>
<dbReference type="InterPro" id="IPR035965">
    <property type="entry name" value="PAS-like_dom_sf"/>
</dbReference>
<dbReference type="Gene3D" id="3.30.565.10">
    <property type="entry name" value="Histidine kinase-like ATPase, C-terminal domain"/>
    <property type="match status" value="1"/>
</dbReference>
<dbReference type="EMBL" id="CP063233">
    <property type="protein sequence ID" value="QOU07744.1"/>
    <property type="molecule type" value="Genomic_DNA"/>
</dbReference>
<dbReference type="InterPro" id="IPR036097">
    <property type="entry name" value="HisK_dim/P_sf"/>
</dbReference>
<dbReference type="SUPFAM" id="SSF55874">
    <property type="entry name" value="ATPase domain of HSP90 chaperone/DNA topoisomerase II/histidine kinase"/>
    <property type="match status" value="1"/>
</dbReference>
<evidence type="ECO:0000313" key="9">
    <source>
        <dbReference type="EMBL" id="QOU07744.1"/>
    </source>
</evidence>
<organism evidence="9 10">
    <name type="scientific">Pseudomonas fluorescens</name>
    <dbReference type="NCBI Taxonomy" id="294"/>
    <lineage>
        <taxon>Bacteria</taxon>
        <taxon>Pseudomonadati</taxon>
        <taxon>Pseudomonadota</taxon>
        <taxon>Gammaproteobacteria</taxon>
        <taxon>Pseudomonadales</taxon>
        <taxon>Pseudomonadaceae</taxon>
        <taxon>Pseudomonas</taxon>
    </lineage>
</organism>
<dbReference type="SUPFAM" id="SSF55785">
    <property type="entry name" value="PYP-like sensor domain (PAS domain)"/>
    <property type="match status" value="1"/>
</dbReference>
<dbReference type="GO" id="GO:0000155">
    <property type="term" value="F:phosphorelay sensor kinase activity"/>
    <property type="evidence" value="ECO:0007669"/>
    <property type="project" value="InterPro"/>
</dbReference>
<keyword evidence="5 9" id="KW-0418">Kinase</keyword>
<dbReference type="InterPro" id="IPR003661">
    <property type="entry name" value="HisK_dim/P_dom"/>
</dbReference>
<feature type="coiled-coil region" evidence="7">
    <location>
        <begin position="122"/>
        <end position="163"/>
    </location>
</feature>
<dbReference type="PANTHER" id="PTHR43711:SF1">
    <property type="entry name" value="HISTIDINE KINASE 1"/>
    <property type="match status" value="1"/>
</dbReference>
<sequence>MATDQPLLPDNQMLFDEAPCGLVVTKEDGTILRSNQTFSHSIGLDAQALIGRRFQDLLTMGGRIFHQTHWSPLMQMQGSVAEVKLDLVHHDKHIVTMLLNGVRREHASGAFYELALFGTKDRDKYERELLNARKVAEDLLREKTAAESALRQAQAELKSAYEEAQLRASFAEQMVAIVSHDLKNPLTAIKMASGILAREERTTRESKMLGHISQSVNRAERMIADLLDLALARVGQGITLSPSTVDLHAFVGASVDELRMTFPEATLVHQTVGTGNAWLDADRVQQIIGNLVANSVAYGDLQQPITITSRVEQDHAVVSVKNQGPVIPDSLMGVLFEPMIRGGNTGTDSRSVGLGLFIVREIVRAHNGVVSVNSTPESGTTFTATFPMV</sequence>
<dbReference type="Proteomes" id="UP000593833">
    <property type="component" value="Chromosome"/>
</dbReference>
<dbReference type="Pfam" id="PF00512">
    <property type="entry name" value="HisKA"/>
    <property type="match status" value="1"/>
</dbReference>
<keyword evidence="7" id="KW-0175">Coiled coil</keyword>
<name>A0A7M2JFZ5_PSEFL</name>
<evidence type="ECO:0000256" key="1">
    <source>
        <dbReference type="ARBA" id="ARBA00000085"/>
    </source>
</evidence>
<evidence type="ECO:0000256" key="7">
    <source>
        <dbReference type="SAM" id="Coils"/>
    </source>
</evidence>
<protein>
    <recommendedName>
        <fullName evidence="2">histidine kinase</fullName>
        <ecNumber evidence="2">2.7.13.3</ecNumber>
    </recommendedName>
</protein>
<dbReference type="SMART" id="SM00091">
    <property type="entry name" value="PAS"/>
    <property type="match status" value="1"/>
</dbReference>
<dbReference type="InterPro" id="IPR004358">
    <property type="entry name" value="Sig_transdc_His_kin-like_C"/>
</dbReference>
<dbReference type="CDD" id="cd00082">
    <property type="entry name" value="HisKA"/>
    <property type="match status" value="1"/>
</dbReference>
<dbReference type="EC" id="2.7.13.3" evidence="2"/>
<evidence type="ECO:0000256" key="3">
    <source>
        <dbReference type="ARBA" id="ARBA00022553"/>
    </source>
</evidence>
<dbReference type="SUPFAM" id="SSF47384">
    <property type="entry name" value="Homodimeric domain of signal transducing histidine kinase"/>
    <property type="match status" value="1"/>
</dbReference>
<dbReference type="PANTHER" id="PTHR43711">
    <property type="entry name" value="TWO-COMPONENT HISTIDINE KINASE"/>
    <property type="match status" value="1"/>
</dbReference>
<dbReference type="Gene3D" id="3.30.450.20">
    <property type="entry name" value="PAS domain"/>
    <property type="match status" value="1"/>
</dbReference>
<evidence type="ECO:0000256" key="6">
    <source>
        <dbReference type="ARBA" id="ARBA00023012"/>
    </source>
</evidence>
<reference evidence="9 10" key="1">
    <citation type="submission" date="2020-10" db="EMBL/GenBank/DDBJ databases">
        <title>Complete genome sequence of a novel Pseudomonas fluorescens strain isolated from the flower of kumarahou (Pomaderris kumeraho).</title>
        <authorList>
            <person name="Summers M.C."/>
            <person name="Nowak V."/>
            <person name="Fairhurst M.J."/>
            <person name="Owen J.G."/>
            <person name="Gerth M.L."/>
            <person name="Patrick W.M."/>
        </authorList>
    </citation>
    <scope>NUCLEOTIDE SEQUENCE [LARGE SCALE GENOMIC DNA]</scope>
    <source>
        <strain evidence="9 10">KF1</strain>
    </source>
</reference>
<dbReference type="InterPro" id="IPR005467">
    <property type="entry name" value="His_kinase_dom"/>
</dbReference>
<dbReference type="InterPro" id="IPR000014">
    <property type="entry name" value="PAS"/>
</dbReference>